<keyword evidence="4" id="KW-0472">Membrane</keyword>
<dbReference type="GO" id="GO:0015627">
    <property type="term" value="C:type II protein secretion system complex"/>
    <property type="evidence" value="ECO:0007669"/>
    <property type="project" value="InterPro"/>
</dbReference>
<dbReference type="GO" id="GO:0030420">
    <property type="term" value="P:establishment of competence for transformation"/>
    <property type="evidence" value="ECO:0007669"/>
    <property type="project" value="UniProtKB-KW"/>
</dbReference>
<dbReference type="AlphaFoldDB" id="A0A5B8Z755"/>
<dbReference type="PRINTS" id="PR00813">
    <property type="entry name" value="BCTERIALGSPG"/>
</dbReference>
<feature type="transmembrane region" description="Helical" evidence="4">
    <location>
        <begin position="20"/>
        <end position="39"/>
    </location>
</feature>
<dbReference type="Proteomes" id="UP000321555">
    <property type="component" value="Chromosome"/>
</dbReference>
<organism evidence="5 6">
    <name type="scientific">Cytobacillus dafuensis</name>
    <name type="common">Bacillus dafuensis</name>
    <dbReference type="NCBI Taxonomy" id="1742359"/>
    <lineage>
        <taxon>Bacteria</taxon>
        <taxon>Bacillati</taxon>
        <taxon>Bacillota</taxon>
        <taxon>Bacilli</taxon>
        <taxon>Bacillales</taxon>
        <taxon>Bacillaceae</taxon>
        <taxon>Cytobacillus</taxon>
    </lineage>
</organism>
<dbReference type="InterPro" id="IPR000983">
    <property type="entry name" value="Bac_GSPG_pilin"/>
</dbReference>
<name>A0A5B8Z755_CYTDA</name>
<sequence>MLKKIGQRLKDQRGLTLIELLAVVVILGIIAAIAVPSIGNIIAKSKYDAAKADALQVLNAAKLYSASYEVDGNTSLDEDNEKFKEFINEVENLVSYTVEFENGTPSIDATAKEGITAKGQTSPAKFEGTISEVNSYDYSDKNE</sequence>
<dbReference type="SUPFAM" id="SSF54523">
    <property type="entry name" value="Pili subunits"/>
    <property type="match status" value="1"/>
</dbReference>
<dbReference type="PROSITE" id="PS00409">
    <property type="entry name" value="PROKAR_NTER_METHYL"/>
    <property type="match status" value="1"/>
</dbReference>
<evidence type="ECO:0000256" key="2">
    <source>
        <dbReference type="ARBA" id="ARBA00022481"/>
    </source>
</evidence>
<dbReference type="GO" id="GO:0015628">
    <property type="term" value="P:protein secretion by the type II secretion system"/>
    <property type="evidence" value="ECO:0007669"/>
    <property type="project" value="InterPro"/>
</dbReference>
<keyword evidence="4" id="KW-0812">Transmembrane</keyword>
<dbReference type="STRING" id="1742359.GCA_001439625_02553"/>
<dbReference type="NCBIfam" id="TIGR02532">
    <property type="entry name" value="IV_pilin_GFxxxE"/>
    <property type="match status" value="1"/>
</dbReference>
<dbReference type="KEGG" id="bda:FSZ17_16915"/>
<proteinExistence type="predicted"/>
<dbReference type="EMBL" id="CP042593">
    <property type="protein sequence ID" value="QED48798.1"/>
    <property type="molecule type" value="Genomic_DNA"/>
</dbReference>
<dbReference type="OrthoDB" id="2924892at2"/>
<accession>A0A5B8Z755</accession>
<reference evidence="6" key="1">
    <citation type="submission" date="2019-08" db="EMBL/GenBank/DDBJ databases">
        <authorList>
            <person name="Zheng X."/>
        </authorList>
    </citation>
    <scope>NUCLEOTIDE SEQUENCE [LARGE SCALE GENOMIC DNA]</scope>
    <source>
        <strain evidence="6">FJAT-25496</strain>
    </source>
</reference>
<keyword evidence="3" id="KW-0178">Competence</keyword>
<keyword evidence="6" id="KW-1185">Reference proteome</keyword>
<dbReference type="Pfam" id="PF07963">
    <property type="entry name" value="N_methyl"/>
    <property type="match status" value="1"/>
</dbReference>
<dbReference type="Gene3D" id="3.30.700.10">
    <property type="entry name" value="Glycoprotein, Type 4 Pilin"/>
    <property type="match status" value="1"/>
</dbReference>
<keyword evidence="4" id="KW-1133">Transmembrane helix</keyword>
<evidence type="ECO:0000256" key="1">
    <source>
        <dbReference type="ARBA" id="ARBA00004241"/>
    </source>
</evidence>
<dbReference type="GO" id="GO:0009986">
    <property type="term" value="C:cell surface"/>
    <property type="evidence" value="ECO:0007669"/>
    <property type="project" value="UniProtKB-SubCell"/>
</dbReference>
<dbReference type="InterPro" id="IPR012902">
    <property type="entry name" value="N_methyl_site"/>
</dbReference>
<gene>
    <name evidence="5" type="ORF">FSZ17_16915</name>
</gene>
<comment type="subcellular location">
    <subcellularLocation>
        <location evidence="1">Cell surface</location>
    </subcellularLocation>
</comment>
<evidence type="ECO:0000313" key="5">
    <source>
        <dbReference type="EMBL" id="QED48798.1"/>
    </source>
</evidence>
<dbReference type="InterPro" id="IPR045584">
    <property type="entry name" value="Pilin-like"/>
</dbReference>
<keyword evidence="2" id="KW-0488">Methylation</keyword>
<protein>
    <submittedName>
        <fullName evidence="5">Prepilin-type N-terminal cleavage/methylation domain-containing protein</fullName>
    </submittedName>
</protein>
<dbReference type="RefSeq" id="WP_057771768.1">
    <property type="nucleotide sequence ID" value="NZ_CP042593.1"/>
</dbReference>
<evidence type="ECO:0000313" key="6">
    <source>
        <dbReference type="Proteomes" id="UP000321555"/>
    </source>
</evidence>
<evidence type="ECO:0000256" key="4">
    <source>
        <dbReference type="SAM" id="Phobius"/>
    </source>
</evidence>
<evidence type="ECO:0000256" key="3">
    <source>
        <dbReference type="ARBA" id="ARBA00023287"/>
    </source>
</evidence>